<dbReference type="PANTHER" id="PTHR42085:SF2">
    <property type="entry name" value="F-BOX DOMAIN-CONTAINING PROTEIN"/>
    <property type="match status" value="1"/>
</dbReference>
<protein>
    <recommendedName>
        <fullName evidence="1">DUF7730 domain-containing protein</fullName>
    </recommendedName>
</protein>
<sequence length="303" mass="35620">MASQLLDSLPQEIRDQIYNYVLASPTGLLCLPVSRVPRIDKYGWKHTVDCFRLVPFDSERDFQWSDENRIRLSLHRVCKQIHAEVENLLWKLNGIRLMRPTELRYFFPWPTLATQLHHYLQYIEMDFELFQPRYFLDTQRALETFVEWSRSGSLKGCTLRFPYKATRQRVMGTPFEIMLGLRRMSRQFRSIGSPTSRDCHDYLNLLKKCGAVDGFPSHVETKLVVNTGFASRTPSEKEEWLKHWLRLDPSGFLAELNDSFGGELWMDGILCYEEGLKVKDPFEDELDWVTEEETMESAAFVEV</sequence>
<name>A0A2J6RVH3_HYAVF</name>
<reference evidence="2 3" key="1">
    <citation type="submission" date="2016-04" db="EMBL/GenBank/DDBJ databases">
        <title>A degradative enzymes factory behind the ericoid mycorrhizal symbiosis.</title>
        <authorList>
            <consortium name="DOE Joint Genome Institute"/>
            <person name="Martino E."/>
            <person name="Morin E."/>
            <person name="Grelet G."/>
            <person name="Kuo A."/>
            <person name="Kohler A."/>
            <person name="Daghino S."/>
            <person name="Barry K."/>
            <person name="Choi C."/>
            <person name="Cichocki N."/>
            <person name="Clum A."/>
            <person name="Copeland A."/>
            <person name="Hainaut M."/>
            <person name="Haridas S."/>
            <person name="Labutti K."/>
            <person name="Lindquist E."/>
            <person name="Lipzen A."/>
            <person name="Khouja H.-R."/>
            <person name="Murat C."/>
            <person name="Ohm R."/>
            <person name="Olson A."/>
            <person name="Spatafora J."/>
            <person name="Veneault-Fourrey C."/>
            <person name="Henrissat B."/>
            <person name="Grigoriev I."/>
            <person name="Martin F."/>
            <person name="Perotto S."/>
        </authorList>
    </citation>
    <scope>NUCLEOTIDE SEQUENCE [LARGE SCALE GENOMIC DNA]</scope>
    <source>
        <strain evidence="2 3">F</strain>
    </source>
</reference>
<dbReference type="EMBL" id="KZ613943">
    <property type="protein sequence ID" value="PMD42463.1"/>
    <property type="molecule type" value="Genomic_DNA"/>
</dbReference>
<proteinExistence type="predicted"/>
<dbReference type="Proteomes" id="UP000235786">
    <property type="component" value="Unassembled WGS sequence"/>
</dbReference>
<feature type="domain" description="DUF7730" evidence="1">
    <location>
        <begin position="2"/>
        <end position="139"/>
    </location>
</feature>
<evidence type="ECO:0000313" key="2">
    <source>
        <dbReference type="EMBL" id="PMD42463.1"/>
    </source>
</evidence>
<dbReference type="InterPro" id="IPR056632">
    <property type="entry name" value="DUF7730"/>
</dbReference>
<dbReference type="InterPro" id="IPR038883">
    <property type="entry name" value="AN11006-like"/>
</dbReference>
<dbReference type="PANTHER" id="PTHR42085">
    <property type="entry name" value="F-BOX DOMAIN-CONTAINING PROTEIN"/>
    <property type="match status" value="1"/>
</dbReference>
<evidence type="ECO:0000313" key="3">
    <source>
        <dbReference type="Proteomes" id="UP000235786"/>
    </source>
</evidence>
<organism evidence="2 3">
    <name type="scientific">Hyaloscypha variabilis (strain UAMH 11265 / GT02V1 / F)</name>
    <name type="common">Meliniomyces variabilis</name>
    <dbReference type="NCBI Taxonomy" id="1149755"/>
    <lineage>
        <taxon>Eukaryota</taxon>
        <taxon>Fungi</taxon>
        <taxon>Dikarya</taxon>
        <taxon>Ascomycota</taxon>
        <taxon>Pezizomycotina</taxon>
        <taxon>Leotiomycetes</taxon>
        <taxon>Helotiales</taxon>
        <taxon>Hyaloscyphaceae</taxon>
        <taxon>Hyaloscypha</taxon>
        <taxon>Hyaloscypha variabilis</taxon>
    </lineage>
</organism>
<dbReference type="Pfam" id="PF24864">
    <property type="entry name" value="DUF7730"/>
    <property type="match status" value="1"/>
</dbReference>
<gene>
    <name evidence="2" type="ORF">L207DRAFT_510678</name>
</gene>
<evidence type="ECO:0000259" key="1">
    <source>
        <dbReference type="Pfam" id="PF24864"/>
    </source>
</evidence>
<keyword evidence="3" id="KW-1185">Reference proteome</keyword>
<dbReference type="OrthoDB" id="5314997at2759"/>
<dbReference type="AlphaFoldDB" id="A0A2J6RVH3"/>
<accession>A0A2J6RVH3</accession>